<dbReference type="Proteomes" id="UP000663664">
    <property type="component" value="Segment"/>
</dbReference>
<reference evidence="1" key="1">
    <citation type="submission" date="2020-07" db="EMBL/GenBank/DDBJ databases">
        <title>Complete genome sequence of Burkholderia cenocepacia myophage Magia.</title>
        <authorList>
            <person name="Gafford-Gaby D."/>
            <person name="Yao G.W."/>
            <person name="Hernandez I."/>
            <person name="Clark J."/>
            <person name="Gonzalez C."/>
            <person name="Gill J."/>
            <person name="Liu M."/>
        </authorList>
    </citation>
    <scope>NUCLEOTIDE SEQUENCE</scope>
</reference>
<accession>A0A873WBS7</accession>
<proteinExistence type="predicted"/>
<protein>
    <submittedName>
        <fullName evidence="1">Uncharacterized protein</fullName>
    </submittedName>
</protein>
<name>A0A873WBS7_9CAUD</name>
<keyword evidence="2" id="KW-1185">Reference proteome</keyword>
<evidence type="ECO:0000313" key="2">
    <source>
        <dbReference type="Proteomes" id="UP000663664"/>
    </source>
</evidence>
<dbReference type="EMBL" id="MT701587">
    <property type="protein sequence ID" value="QPB08739.1"/>
    <property type="molecule type" value="Genomic_DNA"/>
</dbReference>
<evidence type="ECO:0000313" key="1">
    <source>
        <dbReference type="EMBL" id="QPB08739.1"/>
    </source>
</evidence>
<gene>
    <name evidence="1" type="ORF">CPT_Magia_058</name>
</gene>
<sequence>MLQQLSPVAPLRTNRHRSELLSLARSATPGRAGSGPREVCADYQAIGHVLLAVLHQVRSSLQAVAKLRPSALRLS</sequence>
<organism evidence="1 2">
    <name type="scientific">Burkholderia phage Magia</name>
    <dbReference type="NCBI Taxonomy" id="2767577"/>
    <lineage>
        <taxon>Viruses</taxon>
        <taxon>Duplodnaviria</taxon>
        <taxon>Heunggongvirae</taxon>
        <taxon>Uroviricota</taxon>
        <taxon>Caudoviricetes</taxon>
        <taxon>Magiavirus</taxon>
        <taxon>Magiavirus magia</taxon>
    </lineage>
</organism>